<proteinExistence type="predicted"/>
<gene>
    <name evidence="9" type="ORF">MGA5115_00400</name>
    <name evidence="10" type="ORF">MGA5116_01961</name>
</gene>
<dbReference type="InterPro" id="IPR002751">
    <property type="entry name" value="CbiM/NikMN"/>
</dbReference>
<feature type="transmembrane region" description="Helical" evidence="8">
    <location>
        <begin position="105"/>
        <end position="127"/>
    </location>
</feature>
<keyword evidence="11" id="KW-1185">Reference proteome</keyword>
<evidence type="ECO:0000256" key="6">
    <source>
        <dbReference type="ARBA" id="ARBA00023136"/>
    </source>
</evidence>
<sequence length="265" mass="30235">MNFTSQLFSQGFEWVCWLVAILVIGRALVCVPWPTLLHDGRLQNRFLGSVVALVLLWQMSVDLNVGVIIHFIGMTTITLFFGWPLAIVAGIVAQSVDLFWALNQWPVYGVNLMFNVIIPVALTWWMHCFIERFKPSNPFVFILGAGFFGCVVSTTVSSLVAVVALKLFGEFELKLSAEEYLGYLPIFVFPEAVVNGMFISATTILYPHVVTTFNEARYFKESKRDMILDEYIEPALDLDQTEAPEEQDDSRYRPPKEWYDKEKEP</sequence>
<keyword evidence="2" id="KW-0813">Transport</keyword>
<evidence type="ECO:0000313" key="10">
    <source>
        <dbReference type="EMBL" id="SBT21368.1"/>
    </source>
</evidence>
<name>A0A1C3JMQ6_9GAMM</name>
<evidence type="ECO:0000256" key="1">
    <source>
        <dbReference type="ARBA" id="ARBA00004651"/>
    </source>
</evidence>
<dbReference type="RefSeq" id="WP_067031028.1">
    <property type="nucleotide sequence ID" value="NZ_FLRA01000002.1"/>
</dbReference>
<dbReference type="OrthoDB" id="5297929at2"/>
<feature type="transmembrane region" description="Helical" evidence="8">
    <location>
        <begin position="12"/>
        <end position="33"/>
    </location>
</feature>
<feature type="compositionally biased region" description="Acidic residues" evidence="7">
    <location>
        <begin position="239"/>
        <end position="248"/>
    </location>
</feature>
<feature type="transmembrane region" description="Helical" evidence="8">
    <location>
        <begin position="45"/>
        <end position="61"/>
    </location>
</feature>
<evidence type="ECO:0000256" key="4">
    <source>
        <dbReference type="ARBA" id="ARBA00022692"/>
    </source>
</evidence>
<dbReference type="EMBL" id="FLRB01000012">
    <property type="protein sequence ID" value="SBT21368.1"/>
    <property type="molecule type" value="Genomic_DNA"/>
</dbReference>
<reference evidence="9 12" key="2">
    <citation type="submission" date="2016-06" db="EMBL/GenBank/DDBJ databases">
        <authorList>
            <person name="Kjaerup R.B."/>
            <person name="Dalgaard T.S."/>
            <person name="Juul-Madsen H.R."/>
        </authorList>
    </citation>
    <scope>NUCLEOTIDE SEQUENCE [LARGE SCALE GENOMIC DNA]</scope>
    <source>
        <strain evidence="9 12">CECT 5115</strain>
    </source>
</reference>
<evidence type="ECO:0008006" key="13">
    <source>
        <dbReference type="Google" id="ProtNLM"/>
    </source>
</evidence>
<dbReference type="Proteomes" id="UP000092840">
    <property type="component" value="Unassembled WGS sequence"/>
</dbReference>
<keyword evidence="6 8" id="KW-0472">Membrane</keyword>
<evidence type="ECO:0000256" key="7">
    <source>
        <dbReference type="SAM" id="MobiDB-lite"/>
    </source>
</evidence>
<keyword evidence="4 8" id="KW-0812">Transmembrane</keyword>
<feature type="transmembrane region" description="Helical" evidence="8">
    <location>
        <begin position="67"/>
        <end position="93"/>
    </location>
</feature>
<dbReference type="Proteomes" id="UP000092871">
    <property type="component" value="Unassembled WGS sequence"/>
</dbReference>
<keyword evidence="3" id="KW-1003">Cell membrane</keyword>
<evidence type="ECO:0000256" key="8">
    <source>
        <dbReference type="SAM" id="Phobius"/>
    </source>
</evidence>
<dbReference type="Gene3D" id="1.10.1760.20">
    <property type="match status" value="1"/>
</dbReference>
<dbReference type="AlphaFoldDB" id="A0A1C3JMQ6"/>
<feature type="region of interest" description="Disordered" evidence="7">
    <location>
        <begin position="237"/>
        <end position="265"/>
    </location>
</feature>
<dbReference type="GO" id="GO:0000041">
    <property type="term" value="P:transition metal ion transport"/>
    <property type="evidence" value="ECO:0007669"/>
    <property type="project" value="InterPro"/>
</dbReference>
<keyword evidence="5 8" id="KW-1133">Transmembrane helix</keyword>
<organism evidence="9 12">
    <name type="scientific">Marinomonas gallaica</name>
    <dbReference type="NCBI Taxonomy" id="1806667"/>
    <lineage>
        <taxon>Bacteria</taxon>
        <taxon>Pseudomonadati</taxon>
        <taxon>Pseudomonadota</taxon>
        <taxon>Gammaproteobacteria</taxon>
        <taxon>Oceanospirillales</taxon>
        <taxon>Oceanospirillaceae</taxon>
        <taxon>Marinomonas</taxon>
    </lineage>
</organism>
<accession>A0A1C3JMQ6</accession>
<feature type="transmembrane region" description="Helical" evidence="8">
    <location>
        <begin position="180"/>
        <end position="206"/>
    </location>
</feature>
<evidence type="ECO:0000256" key="5">
    <source>
        <dbReference type="ARBA" id="ARBA00022989"/>
    </source>
</evidence>
<evidence type="ECO:0000256" key="3">
    <source>
        <dbReference type="ARBA" id="ARBA00022475"/>
    </source>
</evidence>
<feature type="compositionally biased region" description="Basic and acidic residues" evidence="7">
    <location>
        <begin position="249"/>
        <end position="265"/>
    </location>
</feature>
<comment type="subcellular location">
    <subcellularLocation>
        <location evidence="1">Cell membrane</location>
        <topology evidence="1">Multi-pass membrane protein</topology>
    </subcellularLocation>
</comment>
<dbReference type="GO" id="GO:0005886">
    <property type="term" value="C:plasma membrane"/>
    <property type="evidence" value="ECO:0007669"/>
    <property type="project" value="UniProtKB-SubCell"/>
</dbReference>
<evidence type="ECO:0000313" key="9">
    <source>
        <dbReference type="EMBL" id="SBT16320.1"/>
    </source>
</evidence>
<dbReference type="Pfam" id="PF01891">
    <property type="entry name" value="CbiM"/>
    <property type="match status" value="1"/>
</dbReference>
<evidence type="ECO:0000313" key="11">
    <source>
        <dbReference type="Proteomes" id="UP000092840"/>
    </source>
</evidence>
<reference evidence="10 11" key="1">
    <citation type="submission" date="2016-06" db="EMBL/GenBank/DDBJ databases">
        <authorList>
            <person name="Rodrigo-Torres L."/>
            <person name="Arahal D.R."/>
        </authorList>
    </citation>
    <scope>NUCLEOTIDE SEQUENCE [LARGE SCALE GENOMIC DNA]</scope>
    <source>
        <strain evidence="10 11">CECT 5116</strain>
    </source>
</reference>
<evidence type="ECO:0000313" key="12">
    <source>
        <dbReference type="Proteomes" id="UP000092871"/>
    </source>
</evidence>
<protein>
    <recommendedName>
        <fullName evidence="13">Cobalt transport protein CbiM</fullName>
    </recommendedName>
</protein>
<feature type="transmembrane region" description="Helical" evidence="8">
    <location>
        <begin position="139"/>
        <end position="168"/>
    </location>
</feature>
<dbReference type="EMBL" id="FLRA01000002">
    <property type="protein sequence ID" value="SBT16320.1"/>
    <property type="molecule type" value="Genomic_DNA"/>
</dbReference>
<evidence type="ECO:0000256" key="2">
    <source>
        <dbReference type="ARBA" id="ARBA00022448"/>
    </source>
</evidence>